<accession>A0A7D9LFT7</accession>
<dbReference type="EMBL" id="CACRXK020019643">
    <property type="protein sequence ID" value="CAB4033895.1"/>
    <property type="molecule type" value="Genomic_DNA"/>
</dbReference>
<dbReference type="GO" id="GO:0106370">
    <property type="term" value="F:protein-L-histidine N-pros-methyltransferase activity"/>
    <property type="evidence" value="ECO:0007669"/>
    <property type="project" value="InterPro"/>
</dbReference>
<evidence type="ECO:0000313" key="1">
    <source>
        <dbReference type="EMBL" id="CAB4033895.1"/>
    </source>
</evidence>
<dbReference type="PANTHER" id="PTHR12890:SF0">
    <property type="entry name" value="PROTEIN-L-HISTIDINE N-PROS-METHYLTRANSFERASE"/>
    <property type="match status" value="1"/>
</dbReference>
<sequence>MKETYFIWPCFLIFIQGAICSTNMFASRYSRTMMGKMLLEHLETKNEPIDHVQWYLCNMSNFDEEVTKLFIQFDLDEESQKFLKNCDEKSNYVFTQMAHNVMKGILGYFMSLTTINGILNRGSMFVFSQAQFRQLMNIDETWKADSLLDLGAGDGQ</sequence>
<comment type="caution">
    <text evidence="1">The sequence shown here is derived from an EMBL/GenBank/DDBJ whole genome shotgun (WGS) entry which is preliminary data.</text>
</comment>
<organism evidence="1 2">
    <name type="scientific">Paramuricea clavata</name>
    <name type="common">Red gorgonian</name>
    <name type="synonym">Violescent sea-whip</name>
    <dbReference type="NCBI Taxonomy" id="317549"/>
    <lineage>
        <taxon>Eukaryota</taxon>
        <taxon>Metazoa</taxon>
        <taxon>Cnidaria</taxon>
        <taxon>Anthozoa</taxon>
        <taxon>Octocorallia</taxon>
        <taxon>Malacalcyonacea</taxon>
        <taxon>Plexauridae</taxon>
        <taxon>Paramuricea</taxon>
    </lineage>
</organism>
<evidence type="ECO:0000313" key="2">
    <source>
        <dbReference type="Proteomes" id="UP001152795"/>
    </source>
</evidence>
<name>A0A7D9LFT7_PARCT</name>
<dbReference type="Proteomes" id="UP001152795">
    <property type="component" value="Unassembled WGS sequence"/>
</dbReference>
<dbReference type="OrthoDB" id="199041at2759"/>
<gene>
    <name evidence="1" type="ORF">PACLA_8A039618</name>
</gene>
<dbReference type="PANTHER" id="PTHR12890">
    <property type="entry name" value="DREV PROTEIN"/>
    <property type="match status" value="1"/>
</dbReference>
<keyword evidence="2" id="KW-1185">Reference proteome</keyword>
<protein>
    <submittedName>
        <fullName evidence="1">Uncharacterized protein</fullName>
    </submittedName>
</protein>
<proteinExistence type="predicted"/>
<feature type="non-terminal residue" evidence="1">
    <location>
        <position position="156"/>
    </location>
</feature>
<dbReference type="AlphaFoldDB" id="A0A7D9LFT7"/>
<dbReference type="Pfam" id="PF05219">
    <property type="entry name" value="DREV"/>
    <property type="match status" value="1"/>
</dbReference>
<dbReference type="InterPro" id="IPR007884">
    <property type="entry name" value="METL9"/>
</dbReference>
<reference evidence="1" key="1">
    <citation type="submission" date="2020-04" db="EMBL/GenBank/DDBJ databases">
        <authorList>
            <person name="Alioto T."/>
            <person name="Alioto T."/>
            <person name="Gomez Garrido J."/>
        </authorList>
    </citation>
    <scope>NUCLEOTIDE SEQUENCE</scope>
    <source>
        <strain evidence="1">A484AB</strain>
    </source>
</reference>